<keyword evidence="4 6" id="KW-1133">Transmembrane helix</keyword>
<feature type="transmembrane region" description="Helical" evidence="6">
    <location>
        <begin position="154"/>
        <end position="177"/>
    </location>
</feature>
<dbReference type="InterPro" id="IPR050360">
    <property type="entry name" value="MFS_Sugar_Transporters"/>
</dbReference>
<evidence type="ECO:0000256" key="1">
    <source>
        <dbReference type="ARBA" id="ARBA00004141"/>
    </source>
</evidence>
<name>A0AA38XKL7_9EURO</name>
<dbReference type="PROSITE" id="PS50850">
    <property type="entry name" value="MFS"/>
    <property type="match status" value="1"/>
</dbReference>
<dbReference type="Pfam" id="PF00083">
    <property type="entry name" value="Sugar_tr"/>
    <property type="match status" value="1"/>
</dbReference>
<evidence type="ECO:0000256" key="3">
    <source>
        <dbReference type="ARBA" id="ARBA00022692"/>
    </source>
</evidence>
<feature type="transmembrane region" description="Helical" evidence="6">
    <location>
        <begin position="462"/>
        <end position="483"/>
    </location>
</feature>
<dbReference type="EMBL" id="JAPDRK010000002">
    <property type="protein sequence ID" value="KAJ9615214.1"/>
    <property type="molecule type" value="Genomic_DNA"/>
</dbReference>
<dbReference type="InterPro" id="IPR005828">
    <property type="entry name" value="MFS_sugar_transport-like"/>
</dbReference>
<comment type="subcellular location">
    <subcellularLocation>
        <location evidence="1">Membrane</location>
        <topology evidence="1">Multi-pass membrane protein</topology>
    </subcellularLocation>
</comment>
<evidence type="ECO:0000313" key="9">
    <source>
        <dbReference type="Proteomes" id="UP001172673"/>
    </source>
</evidence>
<dbReference type="InterPro" id="IPR020846">
    <property type="entry name" value="MFS_dom"/>
</dbReference>
<keyword evidence="5 6" id="KW-0472">Membrane</keyword>
<feature type="transmembrane region" description="Helical" evidence="6">
    <location>
        <begin position="120"/>
        <end position="142"/>
    </location>
</feature>
<dbReference type="SUPFAM" id="SSF103473">
    <property type="entry name" value="MFS general substrate transporter"/>
    <property type="match status" value="1"/>
</dbReference>
<feature type="transmembrane region" description="Helical" evidence="6">
    <location>
        <begin position="65"/>
        <end position="88"/>
    </location>
</feature>
<evidence type="ECO:0000259" key="7">
    <source>
        <dbReference type="PROSITE" id="PS50850"/>
    </source>
</evidence>
<reference evidence="8" key="1">
    <citation type="submission" date="2022-10" db="EMBL/GenBank/DDBJ databases">
        <title>Culturing micro-colonial fungi from biological soil crusts in the Mojave desert and describing Neophaeococcomyces mojavensis, and introducing the new genera and species Taxawa tesnikishii.</title>
        <authorList>
            <person name="Kurbessoian T."/>
            <person name="Stajich J.E."/>
        </authorList>
    </citation>
    <scope>NUCLEOTIDE SEQUENCE</scope>
    <source>
        <strain evidence="8">TK_41</strain>
    </source>
</reference>
<keyword evidence="9" id="KW-1185">Reference proteome</keyword>
<dbReference type="InterPro" id="IPR036259">
    <property type="entry name" value="MFS_trans_sf"/>
</dbReference>
<evidence type="ECO:0000256" key="5">
    <source>
        <dbReference type="ARBA" id="ARBA00023136"/>
    </source>
</evidence>
<feature type="transmembrane region" description="Helical" evidence="6">
    <location>
        <begin position="416"/>
        <end position="442"/>
    </location>
</feature>
<dbReference type="PANTHER" id="PTHR48022:SF11">
    <property type="entry name" value="MONOSACCHARIDE TRANSPORTER (HXT8), PUTATIVE (AFU_ORTHOLOGUE AFUA_2G08120)-RELATED"/>
    <property type="match status" value="1"/>
</dbReference>
<accession>A0AA38XKL7</accession>
<comment type="caution">
    <text evidence="8">The sequence shown here is derived from an EMBL/GenBank/DDBJ whole genome shotgun (WGS) entry which is preliminary data.</text>
</comment>
<protein>
    <recommendedName>
        <fullName evidence="7">Major facilitator superfamily (MFS) profile domain-containing protein</fullName>
    </recommendedName>
</protein>
<feature type="domain" description="Major facilitator superfamily (MFS) profile" evidence="7">
    <location>
        <begin position="18"/>
        <end position="487"/>
    </location>
</feature>
<feature type="transmembrane region" description="Helical" evidence="6">
    <location>
        <begin position="341"/>
        <end position="365"/>
    </location>
</feature>
<feature type="transmembrane region" description="Helical" evidence="6">
    <location>
        <begin position="279"/>
        <end position="301"/>
    </location>
</feature>
<dbReference type="Proteomes" id="UP001172673">
    <property type="component" value="Unassembled WGS sequence"/>
</dbReference>
<evidence type="ECO:0000256" key="2">
    <source>
        <dbReference type="ARBA" id="ARBA00010992"/>
    </source>
</evidence>
<organism evidence="8 9">
    <name type="scientific">Cladophialophora chaetospira</name>
    <dbReference type="NCBI Taxonomy" id="386627"/>
    <lineage>
        <taxon>Eukaryota</taxon>
        <taxon>Fungi</taxon>
        <taxon>Dikarya</taxon>
        <taxon>Ascomycota</taxon>
        <taxon>Pezizomycotina</taxon>
        <taxon>Eurotiomycetes</taxon>
        <taxon>Chaetothyriomycetidae</taxon>
        <taxon>Chaetothyriales</taxon>
        <taxon>Herpotrichiellaceae</taxon>
        <taxon>Cladophialophora</taxon>
    </lineage>
</organism>
<feature type="transmembrane region" description="Helical" evidence="6">
    <location>
        <begin position="377"/>
        <end position="404"/>
    </location>
</feature>
<feature type="transmembrane region" description="Helical" evidence="6">
    <location>
        <begin position="313"/>
        <end position="334"/>
    </location>
</feature>
<evidence type="ECO:0000313" key="8">
    <source>
        <dbReference type="EMBL" id="KAJ9615214.1"/>
    </source>
</evidence>
<evidence type="ECO:0000256" key="6">
    <source>
        <dbReference type="SAM" id="Phobius"/>
    </source>
</evidence>
<proteinExistence type="inferred from homology"/>
<keyword evidence="3 6" id="KW-0812">Transmembrane</keyword>
<comment type="similarity">
    <text evidence="2">Belongs to the major facilitator superfamily. Sugar transporter (TC 2.A.1.1) family.</text>
</comment>
<evidence type="ECO:0000256" key="4">
    <source>
        <dbReference type="ARBA" id="ARBA00022989"/>
    </source>
</evidence>
<dbReference type="Gene3D" id="1.20.1250.20">
    <property type="entry name" value="MFS general substrate transporter like domains"/>
    <property type="match status" value="1"/>
</dbReference>
<dbReference type="GO" id="GO:0016020">
    <property type="term" value="C:membrane"/>
    <property type="evidence" value="ECO:0007669"/>
    <property type="project" value="UniProtKB-SubCell"/>
</dbReference>
<gene>
    <name evidence="8" type="ORF">H2200_001288</name>
</gene>
<dbReference type="AlphaFoldDB" id="A0AA38XKL7"/>
<sequence>MSEPTFKKRHFNWRAFAMSFAISLGAIAFGYPLAIIGTTLSQPSFVVYMNLIDEDGLPTSNADSLVGAMSGVFMAGGIIGIGINIWVMDRFGRKMGVVTSSFMGLLGAAGTTGARNVAMFIAFRFFAGWGAWAALCVGPTYVSELAPPKIRGLFVGLTGVILMFGQALASYVGLGFFSVESETSAQWRGPLGVSMAFPLLSLIMVNFVSESPRWLLMQGREPEARDIVMTLHGKTGDEQDFAMAEFFQMKKQAEFDRTKDSSWRACLTKPSYRRRFELCGFYGCLSQTTGLLVISTYGSVLYSTLGYGPRQQIVFQCGYITVGVCMAAVGDLLVDVAGRRILMMIGYTVCICWMCIETAMVALYASPVPENPNRAGISMAIAALYLFLASFTCTLDVTGFTYYADVFPNHLRAKGVSVGIGGSAVVTLILTQCAGIAFRTIGWKYFLVCLKASTIVSEADRLMSMQVFIICPALGVVVIYFMFPETKGLPLEEVARLFGDENEVMVFSEDIVIDHDHHQLTVRAERHVVYGEGNHTEQWTEKITKQVAPESMELETV</sequence>
<dbReference type="GO" id="GO:0005351">
    <property type="term" value="F:carbohydrate:proton symporter activity"/>
    <property type="evidence" value="ECO:0007669"/>
    <property type="project" value="TreeGrafter"/>
</dbReference>
<dbReference type="PANTHER" id="PTHR48022">
    <property type="entry name" value="PLASTIDIC GLUCOSE TRANSPORTER 4"/>
    <property type="match status" value="1"/>
</dbReference>